<dbReference type="Gene3D" id="1.10.760.10">
    <property type="entry name" value="Cytochrome c-like domain"/>
    <property type="match status" value="1"/>
</dbReference>
<keyword evidence="2 4" id="KW-0479">Metal-binding</keyword>
<proteinExistence type="predicted"/>
<dbReference type="RefSeq" id="WP_386064716.1">
    <property type="nucleotide sequence ID" value="NZ_JBHLTQ010000006.1"/>
</dbReference>
<keyword evidence="5" id="KW-0732">Signal</keyword>
<evidence type="ECO:0000313" key="8">
    <source>
        <dbReference type="Proteomes" id="UP001589832"/>
    </source>
</evidence>
<comment type="caution">
    <text evidence="7">The sequence shown here is derived from an EMBL/GenBank/DDBJ whole genome shotgun (WGS) entry which is preliminary data.</text>
</comment>
<dbReference type="PROSITE" id="PS51007">
    <property type="entry name" value="CYTC"/>
    <property type="match status" value="1"/>
</dbReference>
<evidence type="ECO:0000313" key="7">
    <source>
        <dbReference type="EMBL" id="MFC0605480.1"/>
    </source>
</evidence>
<dbReference type="InterPro" id="IPR009056">
    <property type="entry name" value="Cyt_c-like_dom"/>
</dbReference>
<accession>A0ABV6QB46</accession>
<evidence type="ECO:0000259" key="6">
    <source>
        <dbReference type="PROSITE" id="PS51007"/>
    </source>
</evidence>
<gene>
    <name evidence="7" type="ORF">ACFFGA_12990</name>
</gene>
<dbReference type="PANTHER" id="PTHR35008">
    <property type="entry name" value="BLL4482 PROTEIN-RELATED"/>
    <property type="match status" value="1"/>
</dbReference>
<dbReference type="InterPro" id="IPR036909">
    <property type="entry name" value="Cyt_c-like_dom_sf"/>
</dbReference>
<feature type="domain" description="Cytochrome c" evidence="6">
    <location>
        <begin position="45"/>
        <end position="133"/>
    </location>
</feature>
<evidence type="ECO:0000256" key="2">
    <source>
        <dbReference type="ARBA" id="ARBA00022723"/>
    </source>
</evidence>
<keyword evidence="8" id="KW-1185">Reference proteome</keyword>
<dbReference type="PROSITE" id="PS51257">
    <property type="entry name" value="PROKAR_LIPOPROTEIN"/>
    <property type="match status" value="1"/>
</dbReference>
<dbReference type="SUPFAM" id="SSF46626">
    <property type="entry name" value="Cytochrome c"/>
    <property type="match status" value="1"/>
</dbReference>
<dbReference type="Pfam" id="PF00034">
    <property type="entry name" value="Cytochrom_C"/>
    <property type="match status" value="1"/>
</dbReference>
<feature type="chain" id="PRO_5045101281" evidence="5">
    <location>
        <begin position="20"/>
        <end position="152"/>
    </location>
</feature>
<keyword evidence="1 4" id="KW-0349">Heme</keyword>
<evidence type="ECO:0000256" key="4">
    <source>
        <dbReference type="PROSITE-ProRule" id="PRU00433"/>
    </source>
</evidence>
<organism evidence="7 8">
    <name type="scientific">Winogradskyella pulchriflava</name>
    <dbReference type="NCBI Taxonomy" id="1110688"/>
    <lineage>
        <taxon>Bacteria</taxon>
        <taxon>Pseudomonadati</taxon>
        <taxon>Bacteroidota</taxon>
        <taxon>Flavobacteriia</taxon>
        <taxon>Flavobacteriales</taxon>
        <taxon>Flavobacteriaceae</taxon>
        <taxon>Winogradskyella</taxon>
    </lineage>
</organism>
<sequence>MIKTIKLLLLLFIIASCNSKEKKTTKVEYPEKTSITTQFDKELKTSMDRGKSVYDDMCITCHMANGKGVPKAFPPLADSDYLKNKQEESIIGIKNGMSGEMIVNGITYNSVMTPLGLTNEEVADVMNYINNSWGNNYGKFITAEEVTNIIKK</sequence>
<feature type="signal peptide" evidence="5">
    <location>
        <begin position="1"/>
        <end position="19"/>
    </location>
</feature>
<keyword evidence="3 4" id="KW-0408">Iron</keyword>
<name>A0ABV6QB46_9FLAO</name>
<dbReference type="PANTHER" id="PTHR35008:SF4">
    <property type="entry name" value="BLL4482 PROTEIN"/>
    <property type="match status" value="1"/>
</dbReference>
<dbReference type="Proteomes" id="UP001589832">
    <property type="component" value="Unassembled WGS sequence"/>
</dbReference>
<dbReference type="InterPro" id="IPR051459">
    <property type="entry name" value="Cytochrome_c-type_DH"/>
</dbReference>
<evidence type="ECO:0000256" key="1">
    <source>
        <dbReference type="ARBA" id="ARBA00022617"/>
    </source>
</evidence>
<reference evidence="7 8" key="1">
    <citation type="submission" date="2024-09" db="EMBL/GenBank/DDBJ databases">
        <authorList>
            <person name="Sun Q."/>
            <person name="Mori K."/>
        </authorList>
    </citation>
    <scope>NUCLEOTIDE SEQUENCE [LARGE SCALE GENOMIC DNA]</scope>
    <source>
        <strain evidence="7 8">NCAIM B.02481</strain>
    </source>
</reference>
<evidence type="ECO:0000256" key="5">
    <source>
        <dbReference type="SAM" id="SignalP"/>
    </source>
</evidence>
<protein>
    <submittedName>
        <fullName evidence="7">C-type cytochrome</fullName>
    </submittedName>
</protein>
<evidence type="ECO:0000256" key="3">
    <source>
        <dbReference type="ARBA" id="ARBA00023004"/>
    </source>
</evidence>
<dbReference type="EMBL" id="JBHLTQ010000006">
    <property type="protein sequence ID" value="MFC0605480.1"/>
    <property type="molecule type" value="Genomic_DNA"/>
</dbReference>